<reference evidence="1 2" key="1">
    <citation type="submission" date="2019-08" db="EMBL/GenBank/DDBJ databases">
        <title>Whole genome of Aphis craccivora.</title>
        <authorList>
            <person name="Voronova N.V."/>
            <person name="Shulinski R.S."/>
            <person name="Bandarenka Y.V."/>
            <person name="Zhorov D.G."/>
            <person name="Warner D."/>
        </authorList>
    </citation>
    <scope>NUCLEOTIDE SEQUENCE [LARGE SCALE GENOMIC DNA]</scope>
    <source>
        <strain evidence="1">180601</strain>
        <tissue evidence="1">Whole Body</tissue>
    </source>
</reference>
<evidence type="ECO:0000313" key="1">
    <source>
        <dbReference type="EMBL" id="KAF0721744.1"/>
    </source>
</evidence>
<organism evidence="1 2">
    <name type="scientific">Aphis craccivora</name>
    <name type="common">Cowpea aphid</name>
    <dbReference type="NCBI Taxonomy" id="307492"/>
    <lineage>
        <taxon>Eukaryota</taxon>
        <taxon>Metazoa</taxon>
        <taxon>Ecdysozoa</taxon>
        <taxon>Arthropoda</taxon>
        <taxon>Hexapoda</taxon>
        <taxon>Insecta</taxon>
        <taxon>Pterygota</taxon>
        <taxon>Neoptera</taxon>
        <taxon>Paraneoptera</taxon>
        <taxon>Hemiptera</taxon>
        <taxon>Sternorrhyncha</taxon>
        <taxon>Aphidomorpha</taxon>
        <taxon>Aphidoidea</taxon>
        <taxon>Aphididae</taxon>
        <taxon>Aphidini</taxon>
        <taxon>Aphis</taxon>
        <taxon>Aphis</taxon>
    </lineage>
</organism>
<comment type="caution">
    <text evidence="1">The sequence shown here is derived from an EMBL/GenBank/DDBJ whole genome shotgun (WGS) entry which is preliminary data.</text>
</comment>
<name>A0A6G0W409_APHCR</name>
<feature type="non-terminal residue" evidence="1">
    <location>
        <position position="264"/>
    </location>
</feature>
<dbReference type="AlphaFoldDB" id="A0A6G0W409"/>
<dbReference type="EMBL" id="VUJU01009134">
    <property type="protein sequence ID" value="KAF0721744.1"/>
    <property type="molecule type" value="Genomic_DNA"/>
</dbReference>
<proteinExistence type="predicted"/>
<accession>A0A6G0W409</accession>
<protein>
    <submittedName>
        <fullName evidence="1">Zinc finger protein</fullName>
    </submittedName>
</protein>
<evidence type="ECO:0000313" key="2">
    <source>
        <dbReference type="Proteomes" id="UP000478052"/>
    </source>
</evidence>
<dbReference type="Proteomes" id="UP000478052">
    <property type="component" value="Unassembled WGS sequence"/>
</dbReference>
<gene>
    <name evidence="1" type="ORF">FWK35_00026598</name>
</gene>
<dbReference type="OrthoDB" id="7555380at2759"/>
<keyword evidence="2" id="KW-1185">Reference proteome</keyword>
<sequence>MGKAKNAKLRNYRKVWEKCSWAQGWLCEADRNDNNVNEAFCKICKSFLRAHQTDLKKHSNGKTHTAKMKMIVSEPIQSRIEVEKCTADLIYEHICKYIEHIGLNLINLVGIGTDGATADVFPSHIDFICREVFNWFHISPLRRAEYKNAFEYLTYTNGKNKKFHQFYQLSGTRWLARSYVQKKIMKMTLTSSDIKNIRQNISYESAYLPVDKCNFDKRLPDNLKLFQELQYFSPKQCLNQLHPKFSNLLFIHKFLEQSMFSSLE</sequence>